<dbReference type="OrthoDB" id="619048at2759"/>
<dbReference type="PANTHER" id="PTHR33165:SF63">
    <property type="entry name" value="OS03G0792300 PROTEIN"/>
    <property type="match status" value="1"/>
</dbReference>
<dbReference type="Proteomes" id="UP000479710">
    <property type="component" value="Unassembled WGS sequence"/>
</dbReference>
<accession>A0A6G1D132</accession>
<dbReference type="PANTHER" id="PTHR33165">
    <property type="entry name" value="F-BOX DOMAIN CONTAINING PROTEIN-LIKE-RELATED"/>
    <property type="match status" value="1"/>
</dbReference>
<feature type="compositionally biased region" description="Basic residues" evidence="1">
    <location>
        <begin position="9"/>
        <end position="18"/>
    </location>
</feature>
<gene>
    <name evidence="3" type="ORF">E2562_008905</name>
</gene>
<keyword evidence="4" id="KW-1185">Reference proteome</keyword>
<reference evidence="3 4" key="1">
    <citation type="submission" date="2019-11" db="EMBL/GenBank/DDBJ databases">
        <title>Whole genome sequence of Oryza granulata.</title>
        <authorList>
            <person name="Li W."/>
        </authorList>
    </citation>
    <scope>NUCLEOTIDE SEQUENCE [LARGE SCALE GENOMIC DNA]</scope>
    <source>
        <strain evidence="4">cv. Menghai</strain>
        <tissue evidence="3">Leaf</tissue>
    </source>
</reference>
<protein>
    <recommendedName>
        <fullName evidence="2">KIB1-4 beta-propeller domain-containing protein</fullName>
    </recommendedName>
</protein>
<evidence type="ECO:0000313" key="4">
    <source>
        <dbReference type="Proteomes" id="UP000479710"/>
    </source>
</evidence>
<feature type="region of interest" description="Disordered" evidence="1">
    <location>
        <begin position="1"/>
        <end position="20"/>
    </location>
</feature>
<comment type="caution">
    <text evidence="3">The sequence shown here is derived from an EMBL/GenBank/DDBJ whole genome shotgun (WGS) entry which is preliminary data.</text>
</comment>
<name>A0A6G1D132_9ORYZ</name>
<dbReference type="Pfam" id="PF03478">
    <property type="entry name" value="Beta-prop_KIB1-4"/>
    <property type="match status" value="1"/>
</dbReference>
<evidence type="ECO:0000259" key="2">
    <source>
        <dbReference type="Pfam" id="PF03478"/>
    </source>
</evidence>
<evidence type="ECO:0000313" key="3">
    <source>
        <dbReference type="EMBL" id="KAF0905874.1"/>
    </source>
</evidence>
<sequence length="261" mass="29011">MEKPAATRASRRRAKRPRTHDACSCCSSQIPLRGAKQRSAIRLRTLLRRGGEAAAAVLVYWRDWANLGEGPAGLIAERVLANDVVDYIRFLSVCQPWRHCCAAPPADDALDRLFHPRQWIILHEKLLSHYRCRLLNLSTGECIRMHLPELRGHKALRPSTEGLVLLLHESTHVARLLNPLTHQVTELPPVTTFLDHLQPLGGSVDRLNVEGINAGLADDRTVVIHTPEILAVAKPGDNCWTAVNLSACLLPMSFAGRFYGV</sequence>
<dbReference type="AlphaFoldDB" id="A0A6G1D132"/>
<proteinExistence type="predicted"/>
<dbReference type="InterPro" id="IPR005174">
    <property type="entry name" value="KIB1-4_b-propeller"/>
</dbReference>
<feature type="domain" description="KIB1-4 beta-propeller" evidence="2">
    <location>
        <begin position="135"/>
        <end position="260"/>
    </location>
</feature>
<dbReference type="EMBL" id="SPHZ02000007">
    <property type="protein sequence ID" value="KAF0905874.1"/>
    <property type="molecule type" value="Genomic_DNA"/>
</dbReference>
<organism evidence="3 4">
    <name type="scientific">Oryza meyeriana var. granulata</name>
    <dbReference type="NCBI Taxonomy" id="110450"/>
    <lineage>
        <taxon>Eukaryota</taxon>
        <taxon>Viridiplantae</taxon>
        <taxon>Streptophyta</taxon>
        <taxon>Embryophyta</taxon>
        <taxon>Tracheophyta</taxon>
        <taxon>Spermatophyta</taxon>
        <taxon>Magnoliopsida</taxon>
        <taxon>Liliopsida</taxon>
        <taxon>Poales</taxon>
        <taxon>Poaceae</taxon>
        <taxon>BOP clade</taxon>
        <taxon>Oryzoideae</taxon>
        <taxon>Oryzeae</taxon>
        <taxon>Oryzinae</taxon>
        <taxon>Oryza</taxon>
        <taxon>Oryza meyeriana</taxon>
    </lineage>
</organism>
<evidence type="ECO:0000256" key="1">
    <source>
        <dbReference type="SAM" id="MobiDB-lite"/>
    </source>
</evidence>